<accession>A0A6L3V6K2</accession>
<sequence length="206" mass="24039">MADPNKINQIKKLRKKAENSRNAYFMLSKKFRLSSSLLHFLILIGSTVVAILTFANFDVFLPLIKNLTEAVYKVVIGLLASMVFIFTVIEEFLNLSRRASEYESAGKQLTSFIRYADSIEKRTNVTDEDIDHLTLHYTLICETTPMIPDKYFLMAKRHLYRKIEISKALEHNPHMILWLYKFKKMLIELKIAERNEVNNGESDEKE</sequence>
<keyword evidence="1" id="KW-0472">Membrane</keyword>
<evidence type="ECO:0000313" key="2">
    <source>
        <dbReference type="EMBL" id="KAB2336195.1"/>
    </source>
</evidence>
<feature type="transmembrane region" description="Helical" evidence="1">
    <location>
        <begin position="70"/>
        <end position="89"/>
    </location>
</feature>
<evidence type="ECO:0000313" key="3">
    <source>
        <dbReference type="Proteomes" id="UP000481030"/>
    </source>
</evidence>
<reference evidence="2 3" key="1">
    <citation type="journal article" date="2016" name="Antonie Van Leeuwenhoek">
        <title>Bacillus depressus sp. nov., isolated from soil of a sunflower field.</title>
        <authorList>
            <person name="Wei X."/>
            <person name="Xin D."/>
            <person name="Xin Y."/>
            <person name="Zhang H."/>
            <person name="Wang T."/>
            <person name="Zhang J."/>
        </authorList>
    </citation>
    <scope>NUCLEOTIDE SEQUENCE [LARGE SCALE GENOMIC DNA]</scope>
    <source>
        <strain evidence="2 3">BZ1</strain>
    </source>
</reference>
<dbReference type="AlphaFoldDB" id="A0A6L3V6K2"/>
<comment type="caution">
    <text evidence="2">The sequence shown here is derived from an EMBL/GenBank/DDBJ whole genome shotgun (WGS) entry which is preliminary data.</text>
</comment>
<dbReference type="Proteomes" id="UP000481030">
    <property type="component" value="Unassembled WGS sequence"/>
</dbReference>
<evidence type="ECO:0000256" key="1">
    <source>
        <dbReference type="SAM" id="Phobius"/>
    </source>
</evidence>
<keyword evidence="3" id="KW-1185">Reference proteome</keyword>
<gene>
    <name evidence="2" type="ORF">F7731_11905</name>
</gene>
<dbReference type="EMBL" id="WBOS01000004">
    <property type="protein sequence ID" value="KAB2336195.1"/>
    <property type="molecule type" value="Genomic_DNA"/>
</dbReference>
<name>A0A6L3V6K2_9BACI</name>
<proteinExistence type="predicted"/>
<dbReference type="OrthoDB" id="2967317at2"/>
<feature type="transmembrane region" description="Helical" evidence="1">
    <location>
        <begin position="37"/>
        <end position="64"/>
    </location>
</feature>
<keyword evidence="1" id="KW-1133">Transmembrane helix</keyword>
<protein>
    <submittedName>
        <fullName evidence="2">Uncharacterized protein</fullName>
    </submittedName>
</protein>
<organism evidence="2 3">
    <name type="scientific">Cytobacillus depressus</name>
    <dbReference type="NCBI Taxonomy" id="1602942"/>
    <lineage>
        <taxon>Bacteria</taxon>
        <taxon>Bacillati</taxon>
        <taxon>Bacillota</taxon>
        <taxon>Bacilli</taxon>
        <taxon>Bacillales</taxon>
        <taxon>Bacillaceae</taxon>
        <taxon>Cytobacillus</taxon>
    </lineage>
</organism>
<dbReference type="RefSeq" id="WP_151534998.1">
    <property type="nucleotide sequence ID" value="NZ_WBOS01000004.1"/>
</dbReference>
<keyword evidence="1" id="KW-0812">Transmembrane</keyword>